<comment type="similarity">
    <text evidence="1">Belongs to the TolB family.</text>
</comment>
<dbReference type="Pfam" id="PF07676">
    <property type="entry name" value="PD40"/>
    <property type="match status" value="4"/>
</dbReference>
<evidence type="ECO:0000313" key="4">
    <source>
        <dbReference type="Proteomes" id="UP000635606"/>
    </source>
</evidence>
<dbReference type="InterPro" id="IPR011659">
    <property type="entry name" value="WD40"/>
</dbReference>
<evidence type="ECO:0008006" key="5">
    <source>
        <dbReference type="Google" id="ProtNLM"/>
    </source>
</evidence>
<dbReference type="AlphaFoldDB" id="A0A8J4EHX6"/>
<evidence type="ECO:0000313" key="3">
    <source>
        <dbReference type="EMBL" id="GIJ72642.1"/>
    </source>
</evidence>
<dbReference type="InterPro" id="IPR011042">
    <property type="entry name" value="6-blade_b-propeller_TolB-like"/>
</dbReference>
<keyword evidence="4" id="KW-1185">Reference proteome</keyword>
<keyword evidence="2" id="KW-0732">Signal</keyword>
<sequence length="313" mass="32687">MPDMKRLIALCLATLAVSATLPAVPAGAAFPGRNGRIAFQRWDALSAISDVFTIKSSGAGLTQLTVSPAVEDQRPAWSAAGDRIALRRVGGGVDGLWVMNADGTGPAMVPGTALDRHPAWSPDGLSLVYECYAGPAVPADICRRDVGGGGFVQLTATAAEETAPVWSPDGTRVVFARETAVGGSQLVVLDLATMVETPVTTAVAGRYDGWPDWSPDGTQLVFSRFVVGSGAGSGVFRLKVATGAVRRLTAPAPGLDLHHTHPVWSPDGRYVAYAVVDDDGSFGHIFTVKVDGTANTQLTFGAVTDMFPDWQPV</sequence>
<organism evidence="3 4">
    <name type="scientific">Virgisporangium ochraceum</name>
    <dbReference type="NCBI Taxonomy" id="65505"/>
    <lineage>
        <taxon>Bacteria</taxon>
        <taxon>Bacillati</taxon>
        <taxon>Actinomycetota</taxon>
        <taxon>Actinomycetes</taxon>
        <taxon>Micromonosporales</taxon>
        <taxon>Micromonosporaceae</taxon>
        <taxon>Virgisporangium</taxon>
    </lineage>
</organism>
<comment type="caution">
    <text evidence="3">The sequence shown here is derived from an EMBL/GenBank/DDBJ whole genome shotgun (WGS) entry which is preliminary data.</text>
</comment>
<proteinExistence type="inferred from homology"/>
<evidence type="ECO:0000256" key="2">
    <source>
        <dbReference type="SAM" id="SignalP"/>
    </source>
</evidence>
<feature type="signal peptide" evidence="2">
    <location>
        <begin position="1"/>
        <end position="28"/>
    </location>
</feature>
<feature type="chain" id="PRO_5035287277" description="WD40 domain protein beta Propeller" evidence="2">
    <location>
        <begin position="29"/>
        <end position="313"/>
    </location>
</feature>
<dbReference type="PANTHER" id="PTHR36842:SF1">
    <property type="entry name" value="PROTEIN TOLB"/>
    <property type="match status" value="1"/>
</dbReference>
<dbReference type="Proteomes" id="UP000635606">
    <property type="component" value="Unassembled WGS sequence"/>
</dbReference>
<gene>
    <name evidence="3" type="ORF">Voc01_075590</name>
</gene>
<dbReference type="EMBL" id="BOPH01000102">
    <property type="protein sequence ID" value="GIJ72642.1"/>
    <property type="molecule type" value="Genomic_DNA"/>
</dbReference>
<protein>
    <recommendedName>
        <fullName evidence="5">WD40 domain protein beta Propeller</fullName>
    </recommendedName>
</protein>
<name>A0A8J4EHX6_9ACTN</name>
<dbReference type="Gene3D" id="2.120.10.30">
    <property type="entry name" value="TolB, C-terminal domain"/>
    <property type="match status" value="2"/>
</dbReference>
<reference evidence="3" key="1">
    <citation type="submission" date="2021-01" db="EMBL/GenBank/DDBJ databases">
        <title>Whole genome shotgun sequence of Virgisporangium ochraceum NBRC 16418.</title>
        <authorList>
            <person name="Komaki H."/>
            <person name="Tamura T."/>
        </authorList>
    </citation>
    <scope>NUCLEOTIDE SEQUENCE</scope>
    <source>
        <strain evidence="3">NBRC 16418</strain>
    </source>
</reference>
<dbReference type="PANTHER" id="PTHR36842">
    <property type="entry name" value="PROTEIN TOLB HOMOLOG"/>
    <property type="match status" value="1"/>
</dbReference>
<accession>A0A8J4EHX6</accession>
<evidence type="ECO:0000256" key="1">
    <source>
        <dbReference type="ARBA" id="ARBA00009820"/>
    </source>
</evidence>
<dbReference type="SUPFAM" id="SSF82171">
    <property type="entry name" value="DPP6 N-terminal domain-like"/>
    <property type="match status" value="1"/>
</dbReference>